<evidence type="ECO:0000256" key="6">
    <source>
        <dbReference type="SAM" id="Phobius"/>
    </source>
</evidence>
<evidence type="ECO:0000256" key="1">
    <source>
        <dbReference type="ARBA" id="ARBA00022617"/>
    </source>
</evidence>
<dbReference type="SUPFAM" id="SSF48371">
    <property type="entry name" value="ARM repeat"/>
    <property type="match status" value="1"/>
</dbReference>
<organism evidence="8 9">
    <name type="scientific">Rubripirellula lacrimiformis</name>
    <dbReference type="NCBI Taxonomy" id="1930273"/>
    <lineage>
        <taxon>Bacteria</taxon>
        <taxon>Pseudomonadati</taxon>
        <taxon>Planctomycetota</taxon>
        <taxon>Planctomycetia</taxon>
        <taxon>Pirellulales</taxon>
        <taxon>Pirellulaceae</taxon>
        <taxon>Rubripirellula</taxon>
    </lineage>
</organism>
<reference evidence="8 9" key="1">
    <citation type="submission" date="2019-02" db="EMBL/GenBank/DDBJ databases">
        <title>Deep-cultivation of Planctomycetes and their phenomic and genomic characterization uncovers novel biology.</title>
        <authorList>
            <person name="Wiegand S."/>
            <person name="Jogler M."/>
            <person name="Boedeker C."/>
            <person name="Pinto D."/>
            <person name="Vollmers J."/>
            <person name="Rivas-Marin E."/>
            <person name="Kohn T."/>
            <person name="Peeters S.H."/>
            <person name="Heuer A."/>
            <person name="Rast P."/>
            <person name="Oberbeckmann S."/>
            <person name="Bunk B."/>
            <person name="Jeske O."/>
            <person name="Meyerdierks A."/>
            <person name="Storesund J.E."/>
            <person name="Kallscheuer N."/>
            <person name="Luecker S."/>
            <person name="Lage O.M."/>
            <person name="Pohl T."/>
            <person name="Merkel B.J."/>
            <person name="Hornburger P."/>
            <person name="Mueller R.-W."/>
            <person name="Bruemmer F."/>
            <person name="Labrenz M."/>
            <person name="Spormann A.M."/>
            <person name="Op den Camp H."/>
            <person name="Overmann J."/>
            <person name="Amann R."/>
            <person name="Jetten M.S.M."/>
            <person name="Mascher T."/>
            <person name="Medema M.H."/>
            <person name="Devos D.P."/>
            <person name="Kaster A.-K."/>
            <person name="Ovreas L."/>
            <person name="Rohde M."/>
            <person name="Galperin M.Y."/>
            <person name="Jogler C."/>
        </authorList>
    </citation>
    <scope>NUCLEOTIDE SEQUENCE [LARGE SCALE GENOMIC DNA]</scope>
    <source>
        <strain evidence="8 9">K22_7</strain>
    </source>
</reference>
<dbReference type="InterPro" id="IPR009056">
    <property type="entry name" value="Cyt_c-like_dom"/>
</dbReference>
<dbReference type="PROSITE" id="PS51007">
    <property type="entry name" value="CYTC"/>
    <property type="match status" value="1"/>
</dbReference>
<dbReference type="InterPro" id="IPR013428">
    <property type="entry name" value="Membrane-bound_put_N"/>
</dbReference>
<evidence type="ECO:0000256" key="4">
    <source>
        <dbReference type="PROSITE-ProRule" id="PRU00433"/>
    </source>
</evidence>
<dbReference type="RefSeq" id="WP_145168566.1">
    <property type="nucleotide sequence ID" value="NZ_CP036525.1"/>
</dbReference>
<dbReference type="InterPro" id="IPR013427">
    <property type="entry name" value="Haem-bd_dom_put"/>
</dbReference>
<accession>A0A517N6J2</accession>
<dbReference type="InterPro" id="IPR036909">
    <property type="entry name" value="Cyt_c-like_dom_sf"/>
</dbReference>
<dbReference type="EMBL" id="CP036525">
    <property type="protein sequence ID" value="QDT02752.1"/>
    <property type="molecule type" value="Genomic_DNA"/>
</dbReference>
<dbReference type="NCBIfam" id="TIGR02604">
    <property type="entry name" value="Piru_Ver_Nterm"/>
    <property type="match status" value="1"/>
</dbReference>
<keyword evidence="2 4" id="KW-0479">Metal-binding</keyword>
<dbReference type="PANTHER" id="PTHR33546">
    <property type="entry name" value="LARGE, MULTIFUNCTIONAL SECRETED PROTEIN-RELATED"/>
    <property type="match status" value="1"/>
</dbReference>
<evidence type="ECO:0000256" key="2">
    <source>
        <dbReference type="ARBA" id="ARBA00022723"/>
    </source>
</evidence>
<evidence type="ECO:0000313" key="8">
    <source>
        <dbReference type="EMBL" id="QDT02752.1"/>
    </source>
</evidence>
<dbReference type="SUPFAM" id="SSF46626">
    <property type="entry name" value="Cytochrome c"/>
    <property type="match status" value="1"/>
</dbReference>
<protein>
    <submittedName>
        <fullName evidence="8">Cytochrome c</fullName>
    </submittedName>
</protein>
<evidence type="ECO:0000256" key="3">
    <source>
        <dbReference type="ARBA" id="ARBA00023004"/>
    </source>
</evidence>
<dbReference type="NCBIfam" id="TIGR02603">
    <property type="entry name" value="CxxCH_TIGR02603"/>
    <property type="match status" value="1"/>
</dbReference>
<feature type="domain" description="Cytochrome c" evidence="7">
    <location>
        <begin position="1005"/>
        <end position="1138"/>
    </location>
</feature>
<dbReference type="InterPro" id="IPR011042">
    <property type="entry name" value="6-blade_b-propeller_TolB-like"/>
</dbReference>
<keyword evidence="9" id="KW-1185">Reference proteome</keyword>
<feature type="compositionally biased region" description="Basic and acidic residues" evidence="5">
    <location>
        <begin position="696"/>
        <end position="706"/>
    </location>
</feature>
<feature type="transmembrane region" description="Helical" evidence="6">
    <location>
        <begin position="12"/>
        <end position="36"/>
    </location>
</feature>
<dbReference type="InterPro" id="IPR055557">
    <property type="entry name" value="DUF7133"/>
</dbReference>
<dbReference type="GO" id="GO:0020037">
    <property type="term" value="F:heme binding"/>
    <property type="evidence" value="ECO:0007669"/>
    <property type="project" value="InterPro"/>
</dbReference>
<dbReference type="GO" id="GO:0046872">
    <property type="term" value="F:metal ion binding"/>
    <property type="evidence" value="ECO:0007669"/>
    <property type="project" value="UniProtKB-KW"/>
</dbReference>
<evidence type="ECO:0000256" key="5">
    <source>
        <dbReference type="SAM" id="MobiDB-lite"/>
    </source>
</evidence>
<dbReference type="Pfam" id="PF00034">
    <property type="entry name" value="Cytochrom_C"/>
    <property type="match status" value="1"/>
</dbReference>
<dbReference type="SUPFAM" id="SSF50952">
    <property type="entry name" value="Soluble quinoprotein glucose dehydrogenase"/>
    <property type="match status" value="1"/>
</dbReference>
<dbReference type="Gene3D" id="2.120.10.30">
    <property type="entry name" value="TolB, C-terminal domain"/>
    <property type="match status" value="1"/>
</dbReference>
<dbReference type="KEGG" id="rlc:K227x_11300"/>
<name>A0A517N6J2_9BACT</name>
<dbReference type="GO" id="GO:0009055">
    <property type="term" value="F:electron transfer activity"/>
    <property type="evidence" value="ECO:0007669"/>
    <property type="project" value="InterPro"/>
</dbReference>
<dbReference type="Proteomes" id="UP000318538">
    <property type="component" value="Chromosome"/>
</dbReference>
<dbReference type="OrthoDB" id="221643at2"/>
<gene>
    <name evidence="8" type="ORF">K227x_11300</name>
</gene>
<keyword evidence="6" id="KW-1133">Transmembrane helix</keyword>
<dbReference type="Pfam" id="PF23500">
    <property type="entry name" value="DUF7133"/>
    <property type="match status" value="1"/>
</dbReference>
<evidence type="ECO:0000313" key="9">
    <source>
        <dbReference type="Proteomes" id="UP000318538"/>
    </source>
</evidence>
<keyword evidence="6" id="KW-0812">Transmembrane</keyword>
<keyword evidence="1 4" id="KW-0349">Heme</keyword>
<feature type="region of interest" description="Disordered" evidence="5">
    <location>
        <begin position="677"/>
        <end position="715"/>
    </location>
</feature>
<proteinExistence type="predicted"/>
<keyword evidence="6" id="KW-0472">Membrane</keyword>
<sequence>MILCRIHCQLAIATVLSVPVLSVPVLCVLVLCVLLGTTNAADLQVASLVVDEPATAAEVYGEGVRPTDWRSPEDERLGFHLPPGFEIRLFAAEPDIAKPLNMAIDDRGRMWVTQSVDYPYPAAAGTEPSDAIMILEDSDGDGRADQFTKFADKLSIPIGILPYGNGCLCFSIPNLWYLQDTDGDGVCDRRDVVLGPFDTTRDTHGLVNSLRDGGDGWIYACHGFNNQSSVAGTDGNTVALHSGNTFRFRPDGSRVELYTQGQVNPFGMTRDHWGYLYSADCHSKPVSQLIRGACYPSFGRPDNGLGFLPPMIDHLHGSTAISGLVYVAPNSPIEPLRKQFISGNVMTSRLNRNALSFQGATARGIEQPDFMTSDDPWFRPVDLQMGPDGHIYVADFYNKIIGHYEVPLEHPGRDRSSGRIWQIRYTGGSQSSAATDHATNNSVTLPNHSGATDAANVAMSAEQILADIGDSSPLVRVAAWHQACETDAPTKFISLLPTALRDRNAHVKRAAAEFAGLHGGFGNVEPLTGLLAEVPDTDPVLQYSIRIALRSLMMREPIDSPVWAGEIDPAWLPILLTIPNETSAQILLRYLDEHPDDADAERYLMHAATYSGRDSLPSCVAIARRMTDGTSRQRWRLLDLICKADGARPGHVSPAIHDWAIELLMDQVRRMNDAAPMVQWSTRDDGSTSDGAAWSFEDRTSDDQQTRRLRSSLSRSEQYTGDMSSDYFVASDSISFWLAGHNSHPENDDHQKNRVQLVTAENGEVIREAFPPRSDIAKWIQWDTTDIQGTHVRLRVIDGDSGSAYAWIAFDPATPKSLSFANQDSSVATVVEWMKRLGMTELIPPLQQRMDRGIDGPIAQASIASAIASVQGRPGDALTLQSVCRWQPARSSIREAIAAVRSGDTDAIAKVTQSVCKRLSVAQQIQFATAWVSSGADVERLVAMSEAGWIGAAVLADPGVSQPLLAKATPDQQTRIAAITDGVDMDSASSKLLAELYVSVPKLSGQLEPGQQMFQKHCVACHQIQGVGAVVGPQLDGAAARSVARLLEDIVVPNLNVDQAFRTTSVLIDDGRVIVGLIRSETDDSVTIVDATGKPISIDVDAIEQRRDGGLSLMPNNFGEVMSPEQLSDLIHFIRQSKPAGH</sequence>
<keyword evidence="3 4" id="KW-0408">Iron</keyword>
<dbReference type="AlphaFoldDB" id="A0A517N6J2"/>
<dbReference type="Gene3D" id="1.10.760.10">
    <property type="entry name" value="Cytochrome c-like domain"/>
    <property type="match status" value="1"/>
</dbReference>
<evidence type="ECO:0000259" key="7">
    <source>
        <dbReference type="PROSITE" id="PS51007"/>
    </source>
</evidence>
<dbReference type="InterPro" id="IPR011041">
    <property type="entry name" value="Quinoprot_gluc/sorb_DH_b-prop"/>
</dbReference>
<dbReference type="PANTHER" id="PTHR33546:SF1">
    <property type="entry name" value="LARGE, MULTIFUNCTIONAL SECRETED PROTEIN"/>
    <property type="match status" value="1"/>
</dbReference>
<dbReference type="InterPro" id="IPR016024">
    <property type="entry name" value="ARM-type_fold"/>
</dbReference>